<dbReference type="GO" id="GO:0003677">
    <property type="term" value="F:DNA binding"/>
    <property type="evidence" value="ECO:0007669"/>
    <property type="project" value="UniProtKB-UniRule"/>
</dbReference>
<sequence>MADTQSQQRTKRDILQAMMTILRKKKFDDITIGEICDEAMIHRSTFYRYFQDKVDLANTIIYNLSEELLGTDFRENVVLTQVTHFISDNIDLIRHLIPESQSKFYDEFRNILENLFNERANNPAYQNDPVVTLIKQSSSQPLMISFLANTIMGFLEEQLLKSNIDWPQLESFLISIINKLNAQ</sequence>
<dbReference type="InterPro" id="IPR050624">
    <property type="entry name" value="HTH-type_Tx_Regulator"/>
</dbReference>
<dbReference type="PANTHER" id="PTHR43479">
    <property type="entry name" value="ACREF/ENVCD OPERON REPRESSOR-RELATED"/>
    <property type="match status" value="1"/>
</dbReference>
<dbReference type="Proteomes" id="UP000093267">
    <property type="component" value="Plasmid pL11995-1"/>
</dbReference>
<name>A0A1B2J2J3_9LACO</name>
<gene>
    <name evidence="4" type="ORF">AYR63_15310</name>
</gene>
<evidence type="ECO:0000259" key="3">
    <source>
        <dbReference type="PROSITE" id="PS50977"/>
    </source>
</evidence>
<dbReference type="InterPro" id="IPR001647">
    <property type="entry name" value="HTH_TetR"/>
</dbReference>
<keyword evidence="4" id="KW-0614">Plasmid</keyword>
<dbReference type="SUPFAM" id="SSF46689">
    <property type="entry name" value="Homeodomain-like"/>
    <property type="match status" value="1"/>
</dbReference>
<dbReference type="AlphaFoldDB" id="A0A1B2J2J3"/>
<dbReference type="InterPro" id="IPR009057">
    <property type="entry name" value="Homeodomain-like_sf"/>
</dbReference>
<feature type="DNA-binding region" description="H-T-H motif" evidence="2">
    <location>
        <begin position="31"/>
        <end position="50"/>
    </location>
</feature>
<dbReference type="Pfam" id="PF00440">
    <property type="entry name" value="TetR_N"/>
    <property type="match status" value="1"/>
</dbReference>
<dbReference type="Gene3D" id="1.10.357.10">
    <property type="entry name" value="Tetracycline Repressor, domain 2"/>
    <property type="match status" value="1"/>
</dbReference>
<evidence type="ECO:0000313" key="5">
    <source>
        <dbReference type="Proteomes" id="UP000093267"/>
    </source>
</evidence>
<dbReference type="OrthoDB" id="9810250at2"/>
<dbReference type="PANTHER" id="PTHR43479:SF11">
    <property type="entry name" value="ACREF_ENVCD OPERON REPRESSOR-RELATED"/>
    <property type="match status" value="1"/>
</dbReference>
<accession>A0A1B2J2J3</accession>
<evidence type="ECO:0000256" key="1">
    <source>
        <dbReference type="ARBA" id="ARBA00023125"/>
    </source>
</evidence>
<proteinExistence type="predicted"/>
<evidence type="ECO:0000313" key="4">
    <source>
        <dbReference type="EMBL" id="ANZ68520.1"/>
    </source>
</evidence>
<keyword evidence="1 2" id="KW-0238">DNA-binding</keyword>
<geneLocation type="plasmid" evidence="5">
    <name>pl11995-1</name>
</geneLocation>
<organism evidence="4 5">
    <name type="scientific">Secundilactobacillus paracollinoides</name>
    <dbReference type="NCBI Taxonomy" id="240427"/>
    <lineage>
        <taxon>Bacteria</taxon>
        <taxon>Bacillati</taxon>
        <taxon>Bacillota</taxon>
        <taxon>Bacilli</taxon>
        <taxon>Lactobacillales</taxon>
        <taxon>Lactobacillaceae</taxon>
        <taxon>Secundilactobacillus</taxon>
    </lineage>
</organism>
<evidence type="ECO:0000256" key="2">
    <source>
        <dbReference type="PROSITE-ProRule" id="PRU00335"/>
    </source>
</evidence>
<feature type="domain" description="HTH tetR-type" evidence="3">
    <location>
        <begin position="8"/>
        <end position="68"/>
    </location>
</feature>
<reference evidence="4 5" key="1">
    <citation type="submission" date="2016-03" db="EMBL/GenBank/DDBJ databases">
        <title>Pediococcus and Lactobacillus from brewery environment - whole genome sequencing and assembly.</title>
        <authorList>
            <person name="Behr J."/>
            <person name="Geissler A.J."/>
            <person name="Vogel R.F."/>
        </authorList>
    </citation>
    <scope>NUCLEOTIDE SEQUENCE [LARGE SCALE GENOMIC DNA]</scope>
    <source>
        <strain evidence="4 5">TMW 1.1995</strain>
        <plasmid evidence="5">pl11995-1</plasmid>
    </source>
</reference>
<protein>
    <recommendedName>
        <fullName evidence="3">HTH tetR-type domain-containing protein</fullName>
    </recommendedName>
</protein>
<dbReference type="PROSITE" id="PS50977">
    <property type="entry name" value="HTH_TETR_2"/>
    <property type="match status" value="1"/>
</dbReference>
<dbReference type="RefSeq" id="WP_065904050.1">
    <property type="nucleotide sequence ID" value="NZ_CP014913.1"/>
</dbReference>
<dbReference type="EMBL" id="CP014925">
    <property type="protein sequence ID" value="ANZ68520.1"/>
    <property type="molecule type" value="Genomic_DNA"/>
</dbReference>
<keyword evidence="5" id="KW-1185">Reference proteome</keyword>